<proteinExistence type="predicted"/>
<evidence type="ECO:0000313" key="2">
    <source>
        <dbReference type="Proteomes" id="UP000297258"/>
    </source>
</evidence>
<dbReference type="EMBL" id="SPUM01000137">
    <property type="protein sequence ID" value="TFW28513.1"/>
    <property type="molecule type" value="Genomic_DNA"/>
</dbReference>
<accession>A0A4Y9SV38</accession>
<gene>
    <name evidence="1" type="ORF">E4O92_21135</name>
</gene>
<keyword evidence="2" id="KW-1185">Reference proteome</keyword>
<name>A0A4Y9SV38_9BURK</name>
<dbReference type="Proteomes" id="UP000297258">
    <property type="component" value="Unassembled WGS sequence"/>
</dbReference>
<dbReference type="OrthoDB" id="9178367at2"/>
<comment type="caution">
    <text evidence="1">The sequence shown here is derived from an EMBL/GenBank/DDBJ whole genome shotgun (WGS) entry which is preliminary data.</text>
</comment>
<reference evidence="1 2" key="1">
    <citation type="submission" date="2019-03" db="EMBL/GenBank/DDBJ databases">
        <title>Draft genome of Massilia hortus sp. nov., a novel bacterial species of the Oxalobacteraceae family.</title>
        <authorList>
            <person name="Peta V."/>
            <person name="Raths R."/>
            <person name="Bucking H."/>
        </authorList>
    </citation>
    <scope>NUCLEOTIDE SEQUENCE [LARGE SCALE GENOMIC DNA]</scope>
    <source>
        <strain evidence="1 2">ONC3</strain>
    </source>
</reference>
<sequence length="391" mass="44779">MDWKSATVNEGATKIPDRWLHLYYYEALNILFRFENALRIFVYVILKKELQGKWDSAAISEGATIRTETKKRIAQAREHGYLGYEVSSPMLYLNSGELTQIITSEAYWKYFGPYFKASKSIILTKLQEIGTVRNSLAHFRPLKEDDIDLIKQNSKHVLLQIEDCLTQLTSLSQVVPSNSDEGWYKELKSIGNEHLSTSLFFSRDQNWIRVELGYKVPVLKRTQYGEEYFSYSVGNIRTSQILATCKAIRENCVYVCEAPTHGTLDEQNNIVTKKRISLIFPRATLTAALNEIANEIRDASLKIDNETELVSQDSLARGDLVEVKSATAMYKRAQNGQGYWSVQLQQLQTTLTDVDEVEFWGERTQYAHDFVSATAHYPWMPSSVSNPSWGF</sequence>
<dbReference type="RefSeq" id="WP_135191641.1">
    <property type="nucleotide sequence ID" value="NZ_SPUM01000137.1"/>
</dbReference>
<evidence type="ECO:0000313" key="1">
    <source>
        <dbReference type="EMBL" id="TFW28513.1"/>
    </source>
</evidence>
<dbReference type="AlphaFoldDB" id="A0A4Y9SV38"/>
<protein>
    <submittedName>
        <fullName evidence="1">Uncharacterized protein</fullName>
    </submittedName>
</protein>
<organism evidence="1 2">
    <name type="scientific">Massilia horti</name>
    <dbReference type="NCBI Taxonomy" id="2562153"/>
    <lineage>
        <taxon>Bacteria</taxon>
        <taxon>Pseudomonadati</taxon>
        <taxon>Pseudomonadota</taxon>
        <taxon>Betaproteobacteria</taxon>
        <taxon>Burkholderiales</taxon>
        <taxon>Oxalobacteraceae</taxon>
        <taxon>Telluria group</taxon>
        <taxon>Massilia</taxon>
    </lineage>
</organism>